<keyword evidence="1" id="KW-0472">Membrane</keyword>
<dbReference type="HOGENOM" id="CLU_688521_0_0_9"/>
<feature type="transmembrane region" description="Helical" evidence="1">
    <location>
        <begin position="314"/>
        <end position="334"/>
    </location>
</feature>
<reference evidence="2" key="2">
    <citation type="submission" date="2012-10" db="EMBL/GenBank/DDBJ databases">
        <title>Improved high-quality draft of Thermaerobacter subterraneus C21, DSM 13965.</title>
        <authorList>
            <consortium name="DOE Joint Genome Institute"/>
            <person name="Eisen J."/>
            <person name="Huntemann M."/>
            <person name="Wei C.-L."/>
            <person name="Han J."/>
            <person name="Detter J.C."/>
            <person name="Han C."/>
            <person name="Tapia R."/>
            <person name="Chen A."/>
            <person name="Kyrpides N."/>
            <person name="Mavromatis K."/>
            <person name="Markowitz V."/>
            <person name="Szeto E."/>
            <person name="Ivanova N."/>
            <person name="Mikhailova N."/>
            <person name="Ovchinnikova G."/>
            <person name="Pagani I."/>
            <person name="Pati A."/>
            <person name="Goodwin L."/>
            <person name="Nordberg H.P."/>
            <person name="Cantor M.N."/>
            <person name="Hua S.X."/>
            <person name="Woyke T."/>
            <person name="Eisen J."/>
            <person name="Klenk H.-P."/>
        </authorList>
    </citation>
    <scope>NUCLEOTIDE SEQUENCE [LARGE SCALE GENOMIC DNA]</scope>
    <source>
        <strain evidence="2">DSM 13965</strain>
    </source>
</reference>
<dbReference type="STRING" id="867903.ThesuDRAFT_01835"/>
<organism evidence="2 3">
    <name type="scientific">Thermaerobacter subterraneus DSM 13965</name>
    <dbReference type="NCBI Taxonomy" id="867903"/>
    <lineage>
        <taxon>Bacteria</taxon>
        <taxon>Bacillati</taxon>
        <taxon>Bacillota</taxon>
        <taxon>Clostridia</taxon>
        <taxon>Eubacteriales</taxon>
        <taxon>Clostridiales Family XVII. Incertae Sedis</taxon>
        <taxon>Thermaerobacter</taxon>
    </lineage>
</organism>
<evidence type="ECO:0008006" key="4">
    <source>
        <dbReference type="Google" id="ProtNLM"/>
    </source>
</evidence>
<evidence type="ECO:0000313" key="3">
    <source>
        <dbReference type="Proteomes" id="UP000005710"/>
    </source>
</evidence>
<keyword evidence="3" id="KW-1185">Reference proteome</keyword>
<gene>
    <name evidence="2" type="ORF">ThesuDRAFT_01835</name>
</gene>
<proteinExistence type="predicted"/>
<evidence type="ECO:0000256" key="1">
    <source>
        <dbReference type="SAM" id="Phobius"/>
    </source>
</evidence>
<name>K6NZ25_9FIRM</name>
<keyword evidence="1" id="KW-1133">Transmembrane helix</keyword>
<feature type="transmembrane region" description="Helical" evidence="1">
    <location>
        <begin position="159"/>
        <end position="188"/>
    </location>
</feature>
<evidence type="ECO:0000313" key="2">
    <source>
        <dbReference type="EMBL" id="EKP94110.1"/>
    </source>
</evidence>
<feature type="transmembrane region" description="Helical" evidence="1">
    <location>
        <begin position="281"/>
        <end position="302"/>
    </location>
</feature>
<accession>K6NZ25</accession>
<feature type="transmembrane region" description="Helical" evidence="1">
    <location>
        <begin position="81"/>
        <end position="101"/>
    </location>
</feature>
<reference evidence="2" key="1">
    <citation type="submission" date="2010-10" db="EMBL/GenBank/DDBJ databases">
        <authorList>
            <consortium name="US DOE Joint Genome Institute (JGI-PGF)"/>
            <person name="Lucas S."/>
            <person name="Copeland A."/>
            <person name="Lapidus A."/>
            <person name="Bruce D."/>
            <person name="Goodwin L."/>
            <person name="Pitluck S."/>
            <person name="Kyrpides N."/>
            <person name="Mavromatis K."/>
            <person name="Detter J.C."/>
            <person name="Han C."/>
            <person name="Land M."/>
            <person name="Hauser L."/>
            <person name="Markowitz V."/>
            <person name="Cheng J.-F."/>
            <person name="Hugenholtz P."/>
            <person name="Woyke T."/>
            <person name="Wu D."/>
            <person name="Pukall R."/>
            <person name="Wahrenburg C."/>
            <person name="Brambilla E."/>
            <person name="Klenk H.-P."/>
            <person name="Eisen J.A."/>
        </authorList>
    </citation>
    <scope>NUCLEOTIDE SEQUENCE [LARGE SCALE GENOMIC DNA]</scope>
    <source>
        <strain evidence="2">DSM 13965</strain>
    </source>
</reference>
<feature type="transmembrane region" description="Helical" evidence="1">
    <location>
        <begin position="200"/>
        <end position="219"/>
    </location>
</feature>
<sequence>MERTIGGQSTQNACVMLFILISLAPVLLYIVQNAMAMAPDIPDSKLYMSQFVDGLRTDNLAVRFYYVVYAPLQLAFGPDPIVSVMLNGVFNALTAGVSWLAYRELALRANVRVLFIFGMLFLLWPALARYSSAPVRESMFLMTWSLFIYGASRGTGMHLFMAVMGGLCVVLLRPEFLPVVLLVHLVFVVARIKSQWRIPMLVFGSVAMVWAGRWVMGLLNLDHLLSPERIAWERNYAVIRYGEDKVYGQVQWTSWVDVVKDAPKLLLWFLLSPFGTSDRPFQMVVAALDAVFSSLVILAGLCSFVTQKQRRETVWMACVAMVAISMAIVEYHVVGAVRHRMPVILMLLPPAASGIEHGIRNIIRKSRLGGESVRREWSNGKGFVGVNRYEESS</sequence>
<keyword evidence="1" id="KW-0812">Transmembrane</keyword>
<dbReference type="Proteomes" id="UP000005710">
    <property type="component" value="Unassembled WGS sequence"/>
</dbReference>
<comment type="caution">
    <text evidence="2">The sequence shown here is derived from an EMBL/GenBank/DDBJ whole genome shotgun (WGS) entry which is preliminary data.</text>
</comment>
<dbReference type="EMBL" id="AENY02000003">
    <property type="protein sequence ID" value="EKP94110.1"/>
    <property type="molecule type" value="Genomic_DNA"/>
</dbReference>
<dbReference type="RefSeq" id="WP_006904116.1">
    <property type="nucleotide sequence ID" value="NZ_JH976535.1"/>
</dbReference>
<dbReference type="AlphaFoldDB" id="K6NZ25"/>
<protein>
    <recommendedName>
        <fullName evidence="4">Glycosyltransferase RgtA/B/C/D-like domain-containing protein</fullName>
    </recommendedName>
</protein>
<dbReference type="eggNOG" id="ENOG5034BVY">
    <property type="taxonomic scope" value="Bacteria"/>
</dbReference>
<feature type="transmembrane region" description="Helical" evidence="1">
    <location>
        <begin position="12"/>
        <end position="31"/>
    </location>
</feature>
<feature type="transmembrane region" description="Helical" evidence="1">
    <location>
        <begin position="113"/>
        <end position="132"/>
    </location>
</feature>